<proteinExistence type="predicted"/>
<organism evidence="1 2">
    <name type="scientific">Anisodus tanguticus</name>
    <dbReference type="NCBI Taxonomy" id="243964"/>
    <lineage>
        <taxon>Eukaryota</taxon>
        <taxon>Viridiplantae</taxon>
        <taxon>Streptophyta</taxon>
        <taxon>Embryophyta</taxon>
        <taxon>Tracheophyta</taxon>
        <taxon>Spermatophyta</taxon>
        <taxon>Magnoliopsida</taxon>
        <taxon>eudicotyledons</taxon>
        <taxon>Gunneridae</taxon>
        <taxon>Pentapetalae</taxon>
        <taxon>asterids</taxon>
        <taxon>lamiids</taxon>
        <taxon>Solanales</taxon>
        <taxon>Solanaceae</taxon>
        <taxon>Solanoideae</taxon>
        <taxon>Hyoscyameae</taxon>
        <taxon>Anisodus</taxon>
    </lineage>
</organism>
<comment type="caution">
    <text evidence="1">The sequence shown here is derived from an EMBL/GenBank/DDBJ whole genome shotgun (WGS) entry which is preliminary data.</text>
</comment>
<keyword evidence="2" id="KW-1185">Reference proteome</keyword>
<sequence length="97" mass="11149">MEIGRKLSENESKHTRSRRMRSKYEIFSWTAGRNNVPTKQNVLCFALTCLPILGKAINAPALIAPVERSMSPQGHRRGETYYVNIQEHVYNRLVCKS</sequence>
<evidence type="ECO:0000313" key="2">
    <source>
        <dbReference type="Proteomes" id="UP001291623"/>
    </source>
</evidence>
<reference evidence="1" key="1">
    <citation type="submission" date="2023-12" db="EMBL/GenBank/DDBJ databases">
        <title>Genome assembly of Anisodus tanguticus.</title>
        <authorList>
            <person name="Wang Y.-J."/>
        </authorList>
    </citation>
    <scope>NUCLEOTIDE SEQUENCE</scope>
    <source>
        <strain evidence="1">KB-2021</strain>
        <tissue evidence="1">Leaf</tissue>
    </source>
</reference>
<protein>
    <submittedName>
        <fullName evidence="1">Uncharacterized protein</fullName>
    </submittedName>
</protein>
<dbReference type="AlphaFoldDB" id="A0AAE1SPD3"/>
<evidence type="ECO:0000313" key="1">
    <source>
        <dbReference type="EMBL" id="KAK4374953.1"/>
    </source>
</evidence>
<dbReference type="Proteomes" id="UP001291623">
    <property type="component" value="Unassembled WGS sequence"/>
</dbReference>
<name>A0AAE1SPD3_9SOLA</name>
<accession>A0AAE1SPD3</accession>
<dbReference type="EMBL" id="JAVYJV010000003">
    <property type="protein sequence ID" value="KAK4374953.1"/>
    <property type="molecule type" value="Genomic_DNA"/>
</dbReference>
<gene>
    <name evidence="1" type="ORF">RND71_005630</name>
</gene>